<dbReference type="EMBL" id="JAGIOO010000001">
    <property type="protein sequence ID" value="MBP2471859.1"/>
    <property type="molecule type" value="Genomic_DNA"/>
</dbReference>
<dbReference type="NCBIfam" id="TIGR04267">
    <property type="entry name" value="mod_HExxH"/>
    <property type="match status" value="1"/>
</dbReference>
<keyword evidence="2" id="KW-1185">Reference proteome</keyword>
<protein>
    <submittedName>
        <fullName evidence="1">HEXXH motif-containing protein</fullName>
    </submittedName>
</protein>
<gene>
    <name evidence="1" type="ORF">JOF53_000731</name>
</gene>
<proteinExistence type="predicted"/>
<accession>A0ABS5A5I0</accession>
<dbReference type="InterPro" id="IPR026337">
    <property type="entry name" value="AKG_HExxH"/>
</dbReference>
<sequence length="320" mass="34319">MSATDFNRALPAEVAERVDRYRAEKLARLDSVLSGLPGARDWDGPAGQDLPLRYALAHHVFEGVSRAAGQGQAGRVAELLRLRTDQSPLRPLATEAGPVLVANPDGDRLVADEALATSPVALLDAEVAATASPADRDLVSRALATATAAGFGATVRRNTGVVVLIAERRPTDTAIRSWTTNALPATVHLDYFADHEHVSRDLIHEAAHSELNDLFAAYGVGFPDGVTYYAPWLDTQRPVFGFLHGSWAFSHVALYCQWLAAADADPDVRALGAALHAKYAEHMHAARADFDEAVRLVEAEPVAALLRSCRDAVLASFHPA</sequence>
<dbReference type="RefSeq" id="WP_086788134.1">
    <property type="nucleotide sequence ID" value="NZ_JAGIOO010000001.1"/>
</dbReference>
<name>A0ABS5A5I0_9PSEU</name>
<reference evidence="1 2" key="1">
    <citation type="submission" date="2021-03" db="EMBL/GenBank/DDBJ databases">
        <title>Sequencing the genomes of 1000 actinobacteria strains.</title>
        <authorList>
            <person name="Klenk H.-P."/>
        </authorList>
    </citation>
    <scope>NUCLEOTIDE SEQUENCE [LARGE SCALE GENOMIC DNA]</scope>
    <source>
        <strain evidence="1 2">DSM 44580</strain>
    </source>
</reference>
<evidence type="ECO:0000313" key="2">
    <source>
        <dbReference type="Proteomes" id="UP001519363"/>
    </source>
</evidence>
<comment type="caution">
    <text evidence="1">The sequence shown here is derived from an EMBL/GenBank/DDBJ whole genome shotgun (WGS) entry which is preliminary data.</text>
</comment>
<evidence type="ECO:0000313" key="1">
    <source>
        <dbReference type="EMBL" id="MBP2471859.1"/>
    </source>
</evidence>
<dbReference type="Proteomes" id="UP001519363">
    <property type="component" value="Unassembled WGS sequence"/>
</dbReference>
<organism evidence="1 2">
    <name type="scientific">Crossiella equi</name>
    <dbReference type="NCBI Taxonomy" id="130796"/>
    <lineage>
        <taxon>Bacteria</taxon>
        <taxon>Bacillati</taxon>
        <taxon>Actinomycetota</taxon>
        <taxon>Actinomycetes</taxon>
        <taxon>Pseudonocardiales</taxon>
        <taxon>Pseudonocardiaceae</taxon>
        <taxon>Crossiella</taxon>
    </lineage>
</organism>